<gene>
    <name evidence="2" type="ORF">AJ80_09197</name>
</gene>
<organism evidence="2 3">
    <name type="scientific">Polytolypa hystricis (strain UAMH7299)</name>
    <dbReference type="NCBI Taxonomy" id="1447883"/>
    <lineage>
        <taxon>Eukaryota</taxon>
        <taxon>Fungi</taxon>
        <taxon>Dikarya</taxon>
        <taxon>Ascomycota</taxon>
        <taxon>Pezizomycotina</taxon>
        <taxon>Eurotiomycetes</taxon>
        <taxon>Eurotiomycetidae</taxon>
        <taxon>Onygenales</taxon>
        <taxon>Onygenales incertae sedis</taxon>
        <taxon>Polytolypa</taxon>
    </lineage>
</organism>
<evidence type="ECO:0000259" key="1">
    <source>
        <dbReference type="PROSITE" id="PS50181"/>
    </source>
</evidence>
<dbReference type="Proteomes" id="UP000224634">
    <property type="component" value="Unassembled WGS sequence"/>
</dbReference>
<evidence type="ECO:0000313" key="3">
    <source>
        <dbReference type="Proteomes" id="UP000224634"/>
    </source>
</evidence>
<dbReference type="PROSITE" id="PS50181">
    <property type="entry name" value="FBOX"/>
    <property type="match status" value="1"/>
</dbReference>
<name>A0A2B7WUN6_POLH7</name>
<reference evidence="2 3" key="1">
    <citation type="submission" date="2017-10" db="EMBL/GenBank/DDBJ databases">
        <title>Comparative genomics in systemic dimorphic fungi from Ajellomycetaceae.</title>
        <authorList>
            <person name="Munoz J.F."/>
            <person name="Mcewen J.G."/>
            <person name="Clay O.K."/>
            <person name="Cuomo C.A."/>
        </authorList>
    </citation>
    <scope>NUCLEOTIDE SEQUENCE [LARGE SCALE GENOMIC DNA]</scope>
    <source>
        <strain evidence="2 3">UAMH7299</strain>
    </source>
</reference>
<accession>A0A2B7WUN6</accession>
<feature type="domain" description="F-box" evidence="1">
    <location>
        <begin position="3"/>
        <end position="48"/>
    </location>
</feature>
<dbReference type="Pfam" id="PF00646">
    <property type="entry name" value="F-box"/>
    <property type="match status" value="1"/>
</dbReference>
<keyword evidence="3" id="KW-1185">Reference proteome</keyword>
<dbReference type="SUPFAM" id="SSF52047">
    <property type="entry name" value="RNI-like"/>
    <property type="match status" value="1"/>
</dbReference>
<comment type="caution">
    <text evidence="2">The sequence shown here is derived from an EMBL/GenBank/DDBJ whole genome shotgun (WGS) entry which is preliminary data.</text>
</comment>
<evidence type="ECO:0000313" key="2">
    <source>
        <dbReference type="EMBL" id="PGH00303.1"/>
    </source>
</evidence>
<dbReference type="SUPFAM" id="SSF81383">
    <property type="entry name" value="F-box domain"/>
    <property type="match status" value="1"/>
</dbReference>
<sequence>MPSLQFEELPGEILQQIASCLDANSLNAFSLTSQQCNEVANMFVFQNMCISIWNRETLRQDIDGWSRTLERRSSFQHVRRLQIGGQMAYASEETGPGNLLGLKQSRKRRAIDSDDDFDLVTFLEPGLDSLLPDTRPPQEAWAEDDAWIPLANLMRRLSALRDLVYACTNQFPPCLLAVLHEELPCCRLDMRSFALRSLDQEEMDPQELALVTSPCLHAVVAPPASYTLLRERILIYLQEAHLRIPLALAPNLKEVSIHCSLPTELKRDVDKRSARSLMQGLPLTKPKLAKLRSLSMRPWCPLRQSDLEEWSKRIDFSCLRVLKFEGALAEGALAWATANCLQFQSLRSLLIDINLERMESGEKVGDNYDKQLSYFLLSLPPLTKLRVVGNVALETLGVILSKHGPSLRKLWLQRNVYQRGVLYDFAVVDWLRQCCPLLEDLRLTIPRFKGNASEVAIYRTLGAIPRLQTLKLRLECSSAHLEPSADPDQDLLSCDPSFDEFDRQLFPGFGDMRNGDIRDRLINTAIDETLARAIFQCISTGKKKKKDPAHAHAPVLPLQKLELVPINADYFRRRVSHVLLGEHFQMVDIVKQSWVLEQYRYVHLDDLQKDVTVRQIEHIAGRKEGGPSERYLRVFRKIWPPPPHQEHSPKWKGDWGGSWHSWPLQEA</sequence>
<dbReference type="EMBL" id="PDNA01000255">
    <property type="protein sequence ID" value="PGH00303.1"/>
    <property type="molecule type" value="Genomic_DNA"/>
</dbReference>
<protein>
    <recommendedName>
        <fullName evidence="1">F-box domain-containing protein</fullName>
    </recommendedName>
</protein>
<dbReference type="InterPro" id="IPR036047">
    <property type="entry name" value="F-box-like_dom_sf"/>
</dbReference>
<dbReference type="OrthoDB" id="3945550at2759"/>
<proteinExistence type="predicted"/>
<dbReference type="InterPro" id="IPR001810">
    <property type="entry name" value="F-box_dom"/>
</dbReference>
<dbReference type="Gene3D" id="3.80.10.10">
    <property type="entry name" value="Ribonuclease Inhibitor"/>
    <property type="match status" value="1"/>
</dbReference>
<dbReference type="AlphaFoldDB" id="A0A2B7WUN6"/>
<dbReference type="InterPro" id="IPR032675">
    <property type="entry name" value="LRR_dom_sf"/>
</dbReference>
<dbReference type="STRING" id="1447883.A0A2B7WUN6"/>